<feature type="coiled-coil region" evidence="3">
    <location>
        <begin position="390"/>
        <end position="424"/>
    </location>
</feature>
<proteinExistence type="predicted"/>
<dbReference type="NCBIfam" id="TIGR00254">
    <property type="entry name" value="GGDEF"/>
    <property type="match status" value="1"/>
</dbReference>
<dbReference type="InterPro" id="IPR043128">
    <property type="entry name" value="Rev_trsase/Diguanyl_cyclase"/>
</dbReference>
<sequence length="586" mass="66695">MADFSNPAEIARETLKQMAMSRLLPTPDNYRKTYCQIAGVPVEDTHPVLQLLTERFSKLQKPAFELQRTKQVLDDHLQSGNWNAWIEKILESLADASDVDSGKGNAWAELVRDLIKQWDLRQAGWTTPKKKEALEKVLINFGSKPDLLFTKLDALVTAWSDNVQLDDILQEELEPTPSSEIKGDAGQVFQAWRDLLIYTLEYGVVARLTTAPDLHEEAMALVTRLRETTEMKGLEAFSTVAKKFWLKLELRNESDQTLMLGLQRLLRLLVNNISELVADDSWMQGQVEVIRAVIDQPLDSRFLYEMEESLSELIFKQGHLKQSLVEAKHTFKNMITSFIDRLSTMASSTGSYHDKIVSYSSEIKQTDDLTKIASIVDRLMDDTRSMQLDMLRSRDELVKVREEAEKASEKVTALEKEIELVSEQVRTDQLTGVLNRRGMEDAFATELSRANREHKKLSIALLDIDNFKKLNDRLGHQAGDMALAHLAKVVKDVLRPTDSVARYGGEEFVILLPSTPVEEGVLVMQRVQRELTKRFYLHNNERVLITFSCGVAEYREGEDEMDVIGRADSAMYQAKLSGKNRVEISE</sequence>
<dbReference type="EMBL" id="JAJBZT010000009">
    <property type="protein sequence ID" value="MCB6184783.1"/>
    <property type="molecule type" value="Genomic_DNA"/>
</dbReference>
<dbReference type="PANTHER" id="PTHR45138">
    <property type="entry name" value="REGULATORY COMPONENTS OF SENSORY TRANSDUCTION SYSTEM"/>
    <property type="match status" value="1"/>
</dbReference>
<dbReference type="CDD" id="cd01949">
    <property type="entry name" value="GGDEF"/>
    <property type="match status" value="1"/>
</dbReference>
<name>A0ABS8D9U0_9NEIS</name>
<dbReference type="InterPro" id="IPR029787">
    <property type="entry name" value="Nucleotide_cyclase"/>
</dbReference>
<comment type="caution">
    <text evidence="5">The sequence shown here is derived from an EMBL/GenBank/DDBJ whole genome shotgun (WGS) entry which is preliminary data.</text>
</comment>
<protein>
    <recommendedName>
        <fullName evidence="1">diguanylate cyclase</fullName>
        <ecNumber evidence="1">2.7.7.65</ecNumber>
    </recommendedName>
</protein>
<evidence type="ECO:0000256" key="2">
    <source>
        <dbReference type="ARBA" id="ARBA00034247"/>
    </source>
</evidence>
<dbReference type="RefSeq" id="WP_227181601.1">
    <property type="nucleotide sequence ID" value="NZ_JAJBZT010000009.1"/>
</dbReference>
<dbReference type="PANTHER" id="PTHR45138:SF9">
    <property type="entry name" value="DIGUANYLATE CYCLASE DGCM-RELATED"/>
    <property type="match status" value="1"/>
</dbReference>
<dbReference type="Pfam" id="PF00990">
    <property type="entry name" value="GGDEF"/>
    <property type="match status" value="1"/>
</dbReference>
<evidence type="ECO:0000256" key="1">
    <source>
        <dbReference type="ARBA" id="ARBA00012528"/>
    </source>
</evidence>
<keyword evidence="6" id="KW-1185">Reference proteome</keyword>
<dbReference type="Gene3D" id="3.30.70.270">
    <property type="match status" value="1"/>
</dbReference>
<dbReference type="EC" id="2.7.7.65" evidence="1"/>
<gene>
    <name evidence="5" type="ORF">LIN78_14645</name>
</gene>
<evidence type="ECO:0000313" key="5">
    <source>
        <dbReference type="EMBL" id="MCB6184783.1"/>
    </source>
</evidence>
<dbReference type="SUPFAM" id="SSF55073">
    <property type="entry name" value="Nucleotide cyclase"/>
    <property type="match status" value="1"/>
</dbReference>
<evidence type="ECO:0000256" key="3">
    <source>
        <dbReference type="SAM" id="Coils"/>
    </source>
</evidence>
<comment type="catalytic activity">
    <reaction evidence="2">
        <text>2 GTP = 3',3'-c-di-GMP + 2 diphosphate</text>
        <dbReference type="Rhea" id="RHEA:24898"/>
        <dbReference type="ChEBI" id="CHEBI:33019"/>
        <dbReference type="ChEBI" id="CHEBI:37565"/>
        <dbReference type="ChEBI" id="CHEBI:58805"/>
        <dbReference type="EC" id="2.7.7.65"/>
    </reaction>
</comment>
<dbReference type="InterPro" id="IPR050469">
    <property type="entry name" value="Diguanylate_Cyclase"/>
</dbReference>
<dbReference type="InterPro" id="IPR000160">
    <property type="entry name" value="GGDEF_dom"/>
</dbReference>
<accession>A0ABS8D9U0</accession>
<feature type="domain" description="GGDEF" evidence="4">
    <location>
        <begin position="455"/>
        <end position="586"/>
    </location>
</feature>
<evidence type="ECO:0000313" key="6">
    <source>
        <dbReference type="Proteomes" id="UP001165395"/>
    </source>
</evidence>
<dbReference type="SMART" id="SM00267">
    <property type="entry name" value="GGDEF"/>
    <property type="match status" value="1"/>
</dbReference>
<keyword evidence="3" id="KW-0175">Coiled coil</keyword>
<organism evidence="5 6">
    <name type="scientific">Leeia speluncae</name>
    <dbReference type="NCBI Taxonomy" id="2884804"/>
    <lineage>
        <taxon>Bacteria</taxon>
        <taxon>Pseudomonadati</taxon>
        <taxon>Pseudomonadota</taxon>
        <taxon>Betaproteobacteria</taxon>
        <taxon>Neisseriales</taxon>
        <taxon>Leeiaceae</taxon>
        <taxon>Leeia</taxon>
    </lineage>
</organism>
<dbReference type="PROSITE" id="PS50887">
    <property type="entry name" value="GGDEF"/>
    <property type="match status" value="1"/>
</dbReference>
<reference evidence="5" key="1">
    <citation type="submission" date="2021-10" db="EMBL/GenBank/DDBJ databases">
        <title>The complete genome sequence of Leeia sp. TBRC 13508.</title>
        <authorList>
            <person name="Charoenyingcharoen P."/>
            <person name="Yukphan P."/>
        </authorList>
    </citation>
    <scope>NUCLEOTIDE SEQUENCE</scope>
    <source>
        <strain evidence="5">TBRC 13508</strain>
    </source>
</reference>
<evidence type="ECO:0000259" key="4">
    <source>
        <dbReference type="PROSITE" id="PS50887"/>
    </source>
</evidence>
<dbReference type="Proteomes" id="UP001165395">
    <property type="component" value="Unassembled WGS sequence"/>
</dbReference>